<evidence type="ECO:0000256" key="1">
    <source>
        <dbReference type="SAM" id="Phobius"/>
    </source>
</evidence>
<comment type="caution">
    <text evidence="2">The sequence shown here is derived from an EMBL/GenBank/DDBJ whole genome shotgun (WGS) entry which is preliminary data.</text>
</comment>
<accession>A0A5C5UY57</accession>
<sequence>MWRSFFLAMGVFSLLLGAECLAIEQATIKPRMHGGQVVRPEKVVQPPDWAPWSLMAGGAVIVLYTFTLPKRVKD</sequence>
<dbReference type="RefSeq" id="WP_146568738.1">
    <property type="nucleotide sequence ID" value="NZ_SIHJ01000005.1"/>
</dbReference>
<proteinExistence type="predicted"/>
<evidence type="ECO:0000313" key="3">
    <source>
        <dbReference type="Proteomes" id="UP000316714"/>
    </source>
</evidence>
<keyword evidence="1" id="KW-0812">Transmembrane</keyword>
<keyword evidence="3" id="KW-1185">Reference proteome</keyword>
<keyword evidence="1" id="KW-1133">Transmembrane helix</keyword>
<dbReference type="EMBL" id="SIHJ01000005">
    <property type="protein sequence ID" value="TWT30385.1"/>
    <property type="molecule type" value="Genomic_DNA"/>
</dbReference>
<dbReference type="OrthoDB" id="280018at2"/>
<gene>
    <name evidence="2" type="ORF">KOR34_49440</name>
</gene>
<feature type="transmembrane region" description="Helical" evidence="1">
    <location>
        <begin position="49"/>
        <end position="68"/>
    </location>
</feature>
<organism evidence="2 3">
    <name type="scientific">Posidoniimonas corsicana</name>
    <dbReference type="NCBI Taxonomy" id="1938618"/>
    <lineage>
        <taxon>Bacteria</taxon>
        <taxon>Pseudomonadati</taxon>
        <taxon>Planctomycetota</taxon>
        <taxon>Planctomycetia</taxon>
        <taxon>Pirellulales</taxon>
        <taxon>Lacipirellulaceae</taxon>
        <taxon>Posidoniimonas</taxon>
    </lineage>
</organism>
<evidence type="ECO:0000313" key="2">
    <source>
        <dbReference type="EMBL" id="TWT30385.1"/>
    </source>
</evidence>
<reference evidence="2 3" key="1">
    <citation type="submission" date="2019-02" db="EMBL/GenBank/DDBJ databases">
        <title>Deep-cultivation of Planctomycetes and their phenomic and genomic characterization uncovers novel biology.</title>
        <authorList>
            <person name="Wiegand S."/>
            <person name="Jogler M."/>
            <person name="Boedeker C."/>
            <person name="Pinto D."/>
            <person name="Vollmers J."/>
            <person name="Rivas-Marin E."/>
            <person name="Kohn T."/>
            <person name="Peeters S.H."/>
            <person name="Heuer A."/>
            <person name="Rast P."/>
            <person name="Oberbeckmann S."/>
            <person name="Bunk B."/>
            <person name="Jeske O."/>
            <person name="Meyerdierks A."/>
            <person name="Storesund J.E."/>
            <person name="Kallscheuer N."/>
            <person name="Luecker S."/>
            <person name="Lage O.M."/>
            <person name="Pohl T."/>
            <person name="Merkel B.J."/>
            <person name="Hornburger P."/>
            <person name="Mueller R.-W."/>
            <person name="Bruemmer F."/>
            <person name="Labrenz M."/>
            <person name="Spormann A.M."/>
            <person name="Op Den Camp H."/>
            <person name="Overmann J."/>
            <person name="Amann R."/>
            <person name="Jetten M.S.M."/>
            <person name="Mascher T."/>
            <person name="Medema M.H."/>
            <person name="Devos D.P."/>
            <person name="Kaster A.-K."/>
            <person name="Ovreas L."/>
            <person name="Rohde M."/>
            <person name="Galperin M.Y."/>
            <person name="Jogler C."/>
        </authorList>
    </citation>
    <scope>NUCLEOTIDE SEQUENCE [LARGE SCALE GENOMIC DNA]</scope>
    <source>
        <strain evidence="2 3">KOR34</strain>
    </source>
</reference>
<dbReference type="AlphaFoldDB" id="A0A5C5UY57"/>
<name>A0A5C5UY57_9BACT</name>
<dbReference type="Proteomes" id="UP000316714">
    <property type="component" value="Unassembled WGS sequence"/>
</dbReference>
<protein>
    <submittedName>
        <fullName evidence="2">Uncharacterized protein</fullName>
    </submittedName>
</protein>
<keyword evidence="1" id="KW-0472">Membrane</keyword>